<dbReference type="PANTHER" id="PTHR11012:SF8">
    <property type="entry name" value="JUVENILE HORMONE-INDUCIBLE PROTEIN 26"/>
    <property type="match status" value="1"/>
</dbReference>
<gene>
    <name evidence="2" type="ORF">LSINAPIS_LOCUS9964</name>
</gene>
<dbReference type="InterPro" id="IPR011009">
    <property type="entry name" value="Kinase-like_dom_sf"/>
</dbReference>
<evidence type="ECO:0000313" key="3">
    <source>
        <dbReference type="Proteomes" id="UP000324832"/>
    </source>
</evidence>
<name>A0A5E4QN10_9NEOP</name>
<dbReference type="AlphaFoldDB" id="A0A5E4QN10"/>
<protein>
    <recommendedName>
        <fullName evidence="1">CHK kinase-like domain-containing protein</fullName>
    </recommendedName>
</protein>
<dbReference type="PANTHER" id="PTHR11012">
    <property type="entry name" value="PROTEIN KINASE-LIKE DOMAIN-CONTAINING"/>
    <property type="match status" value="1"/>
</dbReference>
<evidence type="ECO:0000313" key="2">
    <source>
        <dbReference type="EMBL" id="VVC99011.1"/>
    </source>
</evidence>
<dbReference type="SUPFAM" id="SSF56112">
    <property type="entry name" value="Protein kinase-like (PK-like)"/>
    <property type="match status" value="2"/>
</dbReference>
<sequence>MQVEEISNYEQGINKCCYDCKSDSKLSPEVQKAIRYIIQNEGYMKYQIETVALSPNGSNYLACLFEINITGHTKEGPKETNLFIKHTIPKENTHGMFEIDDVYMKEVNFYTNLNRLYEKLQEDANVPCHRRFRTVKCYDESNTDAIIMENLTKKGYTVLNRMETMSLEYARLAIQEIAKFHALSFAIQKKMPGYFEKNIVNQKYIITFNDKWKQWANQTIDCSLKYIDEDLRSKIKEMYPILYEKFSKYTSSYMSSVNCLCHGDYRPNNMMAKENNIQQSIRNICEKERFIESKLFIRNVTGDNNFMGELYEIDIEGTTTDGPKTKNIFIKRIVDIEGFKVYSIPEVFAKEEFVYNELLKAYNELEDEANIPDEERLNTVMSFDETSSEAIVLENIKKNGYLQTHKFDAMSLEIAEKSIEQLAKFHGLSFVLEHKRPTYFQKRIKTIKQSFVYDTYWDELAEKFTNISIAELDDDMKDRDESLHVIPIDFQQIYFGNPIIDLIYFIYASSEREFRKTYRNHLKDYYYDSIDMFLKHFKMDFKCIYPKDEFDKCFNECLDYALMFCLYMYPFLFSAEDSEKTDDINCNFRVDVRLKDRIKGVLEDFIDLGII</sequence>
<keyword evidence="3" id="KW-1185">Reference proteome</keyword>
<organism evidence="2 3">
    <name type="scientific">Leptidea sinapis</name>
    <dbReference type="NCBI Taxonomy" id="189913"/>
    <lineage>
        <taxon>Eukaryota</taxon>
        <taxon>Metazoa</taxon>
        <taxon>Ecdysozoa</taxon>
        <taxon>Arthropoda</taxon>
        <taxon>Hexapoda</taxon>
        <taxon>Insecta</taxon>
        <taxon>Pterygota</taxon>
        <taxon>Neoptera</taxon>
        <taxon>Endopterygota</taxon>
        <taxon>Lepidoptera</taxon>
        <taxon>Glossata</taxon>
        <taxon>Ditrysia</taxon>
        <taxon>Papilionoidea</taxon>
        <taxon>Pieridae</taxon>
        <taxon>Dismorphiinae</taxon>
        <taxon>Leptidea</taxon>
    </lineage>
</organism>
<accession>A0A5E4QN10</accession>
<dbReference type="Pfam" id="PF02958">
    <property type="entry name" value="EcKL"/>
    <property type="match status" value="3"/>
</dbReference>
<dbReference type="Proteomes" id="UP000324832">
    <property type="component" value="Unassembled WGS sequence"/>
</dbReference>
<proteinExistence type="predicted"/>
<feature type="domain" description="CHK kinase-like" evidence="1">
    <location>
        <begin position="146"/>
        <end position="287"/>
    </location>
</feature>
<dbReference type="EMBL" id="FZQP02003912">
    <property type="protein sequence ID" value="VVC99011.1"/>
    <property type="molecule type" value="Genomic_DNA"/>
</dbReference>
<dbReference type="SMART" id="SM00587">
    <property type="entry name" value="CHK"/>
    <property type="match status" value="2"/>
</dbReference>
<dbReference type="InterPro" id="IPR004119">
    <property type="entry name" value="EcKL"/>
</dbReference>
<feature type="domain" description="CHK kinase-like" evidence="1">
    <location>
        <begin position="391"/>
        <end position="536"/>
    </location>
</feature>
<reference evidence="2 3" key="1">
    <citation type="submission" date="2017-07" db="EMBL/GenBank/DDBJ databases">
        <authorList>
            <person name="Talla V."/>
            <person name="Backstrom N."/>
        </authorList>
    </citation>
    <scope>NUCLEOTIDE SEQUENCE [LARGE SCALE GENOMIC DNA]</scope>
</reference>
<evidence type="ECO:0000259" key="1">
    <source>
        <dbReference type="SMART" id="SM00587"/>
    </source>
</evidence>
<dbReference type="InterPro" id="IPR015897">
    <property type="entry name" value="CHK_kinase-like"/>
</dbReference>